<reference evidence="2" key="1">
    <citation type="submission" date="2022-04" db="EMBL/GenBank/DDBJ databases">
        <title>Lysobacter sp. CAU 1642 isolated from sea sand.</title>
        <authorList>
            <person name="Kim W."/>
        </authorList>
    </citation>
    <scope>NUCLEOTIDE SEQUENCE</scope>
    <source>
        <strain evidence="2">CAU 1642</strain>
    </source>
</reference>
<comment type="catalytic activity">
    <reaction evidence="1">
        <text>1,6-anhydro-N-acetyl-beta-muramate + ATP + H2O = N-acetyl-D-muramate 6-phosphate + ADP + H(+)</text>
        <dbReference type="Rhea" id="RHEA:24952"/>
        <dbReference type="ChEBI" id="CHEBI:15377"/>
        <dbReference type="ChEBI" id="CHEBI:15378"/>
        <dbReference type="ChEBI" id="CHEBI:30616"/>
        <dbReference type="ChEBI" id="CHEBI:58690"/>
        <dbReference type="ChEBI" id="CHEBI:58722"/>
        <dbReference type="ChEBI" id="CHEBI:456216"/>
        <dbReference type="EC" id="2.7.1.170"/>
    </reaction>
</comment>
<dbReference type="GO" id="GO:0016301">
    <property type="term" value="F:kinase activity"/>
    <property type="evidence" value="ECO:0007669"/>
    <property type="project" value="UniProtKB-KW"/>
</dbReference>
<dbReference type="HAMAP" id="MF_01270">
    <property type="entry name" value="AnhMurNAc_kinase"/>
    <property type="match status" value="1"/>
</dbReference>
<dbReference type="Pfam" id="PF03702">
    <property type="entry name" value="AnmK"/>
    <property type="match status" value="1"/>
</dbReference>
<evidence type="ECO:0000313" key="2">
    <source>
        <dbReference type="EMBL" id="MCK7592543.1"/>
    </source>
</evidence>
<keyword evidence="3" id="KW-1185">Reference proteome</keyword>
<evidence type="ECO:0000256" key="1">
    <source>
        <dbReference type="HAMAP-Rule" id="MF_01270"/>
    </source>
</evidence>
<protein>
    <recommendedName>
        <fullName evidence="1">Anhydro-N-acetylmuramic acid kinase</fullName>
        <ecNumber evidence="1">2.7.1.170</ecNumber>
    </recommendedName>
    <alternativeName>
        <fullName evidence="1">AnhMurNAc kinase</fullName>
    </alternativeName>
</protein>
<name>A0ABT0GDN1_9GAMM</name>
<accession>A0ABT0GDN1</accession>
<dbReference type="Proteomes" id="UP001431449">
    <property type="component" value="Unassembled WGS sequence"/>
</dbReference>
<dbReference type="RefSeq" id="WP_248204736.1">
    <property type="nucleotide sequence ID" value="NZ_JALNMH010000001.1"/>
</dbReference>
<keyword evidence="1" id="KW-0119">Carbohydrate metabolism</keyword>
<feature type="binding site" evidence="1">
    <location>
        <begin position="15"/>
        <end position="22"/>
    </location>
    <ligand>
        <name>ATP</name>
        <dbReference type="ChEBI" id="CHEBI:30616"/>
    </ligand>
</feature>
<comment type="similarity">
    <text evidence="1">Belongs to the anhydro-N-acetylmuramic acid kinase family.</text>
</comment>
<dbReference type="Gene3D" id="3.30.420.40">
    <property type="match status" value="2"/>
</dbReference>
<sequence>MNQAPRDLYLGLISGTSADGIDAALCRFDPHPELLAGLTHPYPDGLREEIIRVSQSTEPVDLDALGRLEQRIASAFAEAARALMDSAGVGPERIAAIGSHGQTIRHRPEGPHPFTWQMGDPSLIAERTRCTVVADFRRRDLAAGGQGAPLLPALHAALLRDPHEDRAVLNLGGIANLTLLPRGGAVRGFDTGPANCLLDAWHARHRGEGYDANGDWAAGGTADRILLEQLLCEPYFARPAPKSTGREMLNLEWLGERGGARLKTLRPQDVQATLLALSIDTVATALLREQPSTQRLLVCGGGARNAALMAGLARRLPGAQVESSAVRGVDPDLVEAMGFAWLAHATLHSRPGNLPEVTGAAGPRILGGLFSA</sequence>
<keyword evidence="1" id="KW-0067">ATP-binding</keyword>
<comment type="caution">
    <text evidence="2">The sequence shown here is derived from an EMBL/GenBank/DDBJ whole genome shotgun (WGS) entry which is preliminary data.</text>
</comment>
<evidence type="ECO:0000313" key="3">
    <source>
        <dbReference type="Proteomes" id="UP001431449"/>
    </source>
</evidence>
<keyword evidence="1 2" id="KW-0808">Transferase</keyword>
<dbReference type="InterPro" id="IPR005338">
    <property type="entry name" value="Anhydro_N_Ac-Mur_kinase"/>
</dbReference>
<keyword evidence="1 2" id="KW-0418">Kinase</keyword>
<dbReference type="PANTHER" id="PTHR30605:SF0">
    <property type="entry name" value="ANHYDRO-N-ACETYLMURAMIC ACID KINASE"/>
    <property type="match status" value="1"/>
</dbReference>
<keyword evidence="1" id="KW-0547">Nucleotide-binding</keyword>
<comment type="function">
    <text evidence="1">Catalyzes the specific phosphorylation of 1,6-anhydro-N-acetylmuramic acid (anhMurNAc) with the simultaneous cleavage of the 1,6-anhydro ring, generating MurNAc-6-P. Is required for the utilization of anhMurNAc either imported from the medium or derived from its own cell wall murein, and thus plays a role in cell wall recycling.</text>
</comment>
<dbReference type="NCBIfam" id="NF007139">
    <property type="entry name" value="PRK09585.1-3"/>
    <property type="match status" value="1"/>
</dbReference>
<proteinExistence type="inferred from homology"/>
<dbReference type="InterPro" id="IPR043129">
    <property type="entry name" value="ATPase_NBD"/>
</dbReference>
<comment type="pathway">
    <text evidence="1">Amino-sugar metabolism; 1,6-anhydro-N-acetylmuramate degradation.</text>
</comment>
<dbReference type="CDD" id="cd24050">
    <property type="entry name" value="ASKHA_NBD_ANMK"/>
    <property type="match status" value="1"/>
</dbReference>
<gene>
    <name evidence="1" type="primary">anmK</name>
    <name evidence="2" type="ORF">M0G41_02540</name>
</gene>
<organism evidence="2 3">
    <name type="scientific">Pseudomarimonas salicorniae</name>
    <dbReference type="NCBI Taxonomy" id="2933270"/>
    <lineage>
        <taxon>Bacteria</taxon>
        <taxon>Pseudomonadati</taxon>
        <taxon>Pseudomonadota</taxon>
        <taxon>Gammaproteobacteria</taxon>
        <taxon>Lysobacterales</taxon>
        <taxon>Lysobacteraceae</taxon>
        <taxon>Pseudomarimonas</taxon>
    </lineage>
</organism>
<comment type="pathway">
    <text evidence="1">Cell wall biogenesis; peptidoglycan recycling.</text>
</comment>
<dbReference type="SUPFAM" id="SSF53067">
    <property type="entry name" value="Actin-like ATPase domain"/>
    <property type="match status" value="1"/>
</dbReference>
<dbReference type="EC" id="2.7.1.170" evidence="1"/>
<dbReference type="PANTHER" id="PTHR30605">
    <property type="entry name" value="ANHYDRO-N-ACETYLMURAMIC ACID KINASE"/>
    <property type="match status" value="1"/>
</dbReference>
<dbReference type="EMBL" id="JALNMH010000001">
    <property type="protein sequence ID" value="MCK7592543.1"/>
    <property type="molecule type" value="Genomic_DNA"/>
</dbReference>